<protein>
    <submittedName>
        <fullName evidence="1">Uncharacterized protein</fullName>
    </submittedName>
</protein>
<dbReference type="Proteomes" id="UP001415857">
    <property type="component" value="Unassembled WGS sequence"/>
</dbReference>
<organism evidence="1 2">
    <name type="scientific">Liquidambar formosana</name>
    <name type="common">Formosan gum</name>
    <dbReference type="NCBI Taxonomy" id="63359"/>
    <lineage>
        <taxon>Eukaryota</taxon>
        <taxon>Viridiplantae</taxon>
        <taxon>Streptophyta</taxon>
        <taxon>Embryophyta</taxon>
        <taxon>Tracheophyta</taxon>
        <taxon>Spermatophyta</taxon>
        <taxon>Magnoliopsida</taxon>
        <taxon>eudicotyledons</taxon>
        <taxon>Gunneridae</taxon>
        <taxon>Pentapetalae</taxon>
        <taxon>Saxifragales</taxon>
        <taxon>Altingiaceae</taxon>
        <taxon>Liquidambar</taxon>
    </lineage>
</organism>
<accession>A0AAP0RPF6</accession>
<reference evidence="1 2" key="1">
    <citation type="journal article" date="2024" name="Plant J.">
        <title>Genome sequences and population genomics reveal climatic adaptation and genomic divergence between two closely related sweetgum species.</title>
        <authorList>
            <person name="Xu W.Q."/>
            <person name="Ren C.Q."/>
            <person name="Zhang X.Y."/>
            <person name="Comes H.P."/>
            <person name="Liu X.H."/>
            <person name="Li Y.G."/>
            <person name="Kettle C.J."/>
            <person name="Jalonen R."/>
            <person name="Gaisberger H."/>
            <person name="Ma Y.Z."/>
            <person name="Qiu Y.X."/>
        </authorList>
    </citation>
    <scope>NUCLEOTIDE SEQUENCE [LARGE SCALE GENOMIC DNA]</scope>
    <source>
        <strain evidence="1">Hangzhou</strain>
    </source>
</reference>
<proteinExistence type="predicted"/>
<evidence type="ECO:0000313" key="2">
    <source>
        <dbReference type="Proteomes" id="UP001415857"/>
    </source>
</evidence>
<gene>
    <name evidence="1" type="ORF">L1049_005168</name>
</gene>
<name>A0AAP0RPF6_LIQFO</name>
<sequence length="80" mass="8861">MQPNALRSGDDETLPGFGVGKFHLEATNQEQKNTGAGQILLQQLRPMAWVRNKKFGTAQDNSNGTEGLGSIVVYHFYDCY</sequence>
<comment type="caution">
    <text evidence="1">The sequence shown here is derived from an EMBL/GenBank/DDBJ whole genome shotgun (WGS) entry which is preliminary data.</text>
</comment>
<dbReference type="AlphaFoldDB" id="A0AAP0RPF6"/>
<evidence type="ECO:0000313" key="1">
    <source>
        <dbReference type="EMBL" id="KAK9282254.1"/>
    </source>
</evidence>
<keyword evidence="2" id="KW-1185">Reference proteome</keyword>
<dbReference type="EMBL" id="JBBPBK010000007">
    <property type="protein sequence ID" value="KAK9282254.1"/>
    <property type="molecule type" value="Genomic_DNA"/>
</dbReference>